<dbReference type="EMBL" id="DTFF01000064">
    <property type="protein sequence ID" value="HGI88285.1"/>
    <property type="molecule type" value="Genomic_DNA"/>
</dbReference>
<dbReference type="GO" id="GO:0160148">
    <property type="term" value="F:tRNA pseudouridine(55) synthase activity"/>
    <property type="evidence" value="ECO:0007669"/>
    <property type="project" value="UniProtKB-EC"/>
</dbReference>
<evidence type="ECO:0000259" key="7">
    <source>
        <dbReference type="Pfam" id="PF22023"/>
    </source>
</evidence>
<dbReference type="InterPro" id="IPR039894">
    <property type="entry name" value="Pus10-like"/>
</dbReference>
<feature type="binding site" evidence="5">
    <location>
        <position position="328"/>
    </location>
    <ligand>
        <name>substrate</name>
    </ligand>
</feature>
<accession>A0A7C4FFF1</accession>
<comment type="catalytic activity">
    <reaction evidence="5">
        <text>uridine(55) in tRNA = pseudouridine(55) in tRNA</text>
        <dbReference type="Rhea" id="RHEA:42532"/>
        <dbReference type="Rhea" id="RHEA-COMP:10101"/>
        <dbReference type="Rhea" id="RHEA-COMP:10102"/>
        <dbReference type="ChEBI" id="CHEBI:65314"/>
        <dbReference type="ChEBI" id="CHEBI:65315"/>
        <dbReference type="EC" id="5.4.99.25"/>
    </reaction>
</comment>
<dbReference type="InterPro" id="IPR055174">
    <property type="entry name" value="Pus10_THUMP_arc"/>
</dbReference>
<feature type="domain" description="Pus10 THUMP" evidence="7">
    <location>
        <begin position="115"/>
        <end position="192"/>
    </location>
</feature>
<comment type="caution">
    <text evidence="8">The sequence shown here is derived from an EMBL/GenBank/DDBJ whole genome shotgun (WGS) entry which is preliminary data.</text>
</comment>
<evidence type="ECO:0000259" key="6">
    <source>
        <dbReference type="Pfam" id="PF21238"/>
    </source>
</evidence>
<comment type="function">
    <text evidence="5">Responsible for synthesis of pseudouridine from uracil-54 and uracil-55 in the psi GC loop of transfer RNAs.</text>
</comment>
<dbReference type="HAMAP" id="MF_01893">
    <property type="entry name" value="Pus10_arch"/>
    <property type="match status" value="1"/>
</dbReference>
<dbReference type="Pfam" id="PF22023">
    <property type="entry name" value="Pus10_THUMP_arc"/>
    <property type="match status" value="1"/>
</dbReference>
<dbReference type="NCBIfam" id="TIGR01213">
    <property type="entry name" value="pseudo_Pus10arc"/>
    <property type="match status" value="1"/>
</dbReference>
<dbReference type="PANTHER" id="PTHR21568:SF0">
    <property type="entry name" value="TRNA PSEUDOURIDINE SYNTHASE PUS10"/>
    <property type="match status" value="1"/>
</dbReference>
<evidence type="ECO:0000256" key="1">
    <source>
        <dbReference type="ARBA" id="ARBA00009652"/>
    </source>
</evidence>
<feature type="binding site" evidence="5">
    <location>
        <position position="400"/>
    </location>
    <ligand>
        <name>substrate</name>
    </ligand>
</feature>
<dbReference type="PANTHER" id="PTHR21568">
    <property type="entry name" value="TRNA PSEUDOURIDINE SYNTHASE PUS10"/>
    <property type="match status" value="1"/>
</dbReference>
<dbReference type="SUPFAM" id="SSF55120">
    <property type="entry name" value="Pseudouridine synthase"/>
    <property type="match status" value="1"/>
</dbReference>
<reference evidence="8" key="1">
    <citation type="journal article" date="2020" name="mSystems">
        <title>Genome- and Community-Level Interaction Insights into Carbon Utilization and Element Cycling Functions of Hydrothermarchaeota in Hydrothermal Sediment.</title>
        <authorList>
            <person name="Zhou Z."/>
            <person name="Liu Y."/>
            <person name="Xu W."/>
            <person name="Pan J."/>
            <person name="Luo Z.H."/>
            <person name="Li M."/>
        </authorList>
    </citation>
    <scope>NUCLEOTIDE SEQUENCE [LARGE SCALE GENOMIC DNA]</scope>
    <source>
        <strain evidence="8">SpSt-732</strain>
    </source>
</reference>
<name>A0A7C4FFF1_9CREN</name>
<dbReference type="EC" id="5.4.99.25" evidence="5"/>
<comment type="similarity">
    <text evidence="1 5">Belongs to the pseudouridine synthase Pus10 family.</text>
</comment>
<dbReference type="InterPro" id="IPR005912">
    <property type="entry name" value="Pus10"/>
</dbReference>
<feature type="domain" description="Pus10-like C-terminal" evidence="6">
    <location>
        <begin position="206"/>
        <end position="434"/>
    </location>
</feature>
<dbReference type="GO" id="GO:0031119">
    <property type="term" value="P:tRNA pseudouridine synthesis"/>
    <property type="evidence" value="ECO:0007669"/>
    <property type="project" value="UniProtKB-UniRule"/>
</dbReference>
<protein>
    <recommendedName>
        <fullName evidence="5">tRNA pseudouridine synthase Pus10</fullName>
        <ecNumber evidence="5">5.4.99.25</ecNumber>
    </recommendedName>
    <alternativeName>
        <fullName evidence="5">tRNA pseudouridine 54/55 synthase</fullName>
        <shortName evidence="5">Psi54/55 synthase</shortName>
    </alternativeName>
</protein>
<keyword evidence="3 5" id="KW-0694">RNA-binding</keyword>
<proteinExistence type="inferred from homology"/>
<organism evidence="8">
    <name type="scientific">Ignisphaera aggregans</name>
    <dbReference type="NCBI Taxonomy" id="334771"/>
    <lineage>
        <taxon>Archaea</taxon>
        <taxon>Thermoproteota</taxon>
        <taxon>Thermoprotei</taxon>
        <taxon>Desulfurococcales</taxon>
        <taxon>Desulfurococcaceae</taxon>
        <taxon>Ignisphaera</taxon>
    </lineage>
</organism>
<evidence type="ECO:0000256" key="5">
    <source>
        <dbReference type="HAMAP-Rule" id="MF_01893"/>
    </source>
</evidence>
<evidence type="ECO:0000256" key="4">
    <source>
        <dbReference type="ARBA" id="ARBA00023235"/>
    </source>
</evidence>
<dbReference type="Gene3D" id="3.30.70.2510">
    <property type="match status" value="1"/>
</dbReference>
<evidence type="ECO:0000313" key="8">
    <source>
        <dbReference type="EMBL" id="HGI88285.1"/>
    </source>
</evidence>
<feature type="active site" description="Nucleophile" evidence="5">
    <location>
        <position position="261"/>
    </location>
</feature>
<keyword evidence="4 5" id="KW-0413">Isomerase</keyword>
<dbReference type="InterPro" id="IPR048741">
    <property type="entry name" value="Pus10-like_C"/>
</dbReference>
<sequence length="438" mass="50431">MSPNEMLSETILATVAKILEKYPLCDRCLGRLFAYLGKSLGNDERGRALKIATIMELHKRVLKGDKEALSILKKVLINSKMPLTELYKEFNVEPQGIPLKCYICEDRLNEIISRFSELIAKNITESKRQSFLVGVVAPRSLIEKESIIVKEFQLQYWESIKREIKREVGKRVQQMTSAKADFEAPQVTYIVDLVNNTIREEVRSVYIYGVYRKLGRMISQNIWLGKDGTRRYKLAIEDAVKSTLGHVKASDVIMHIAGREDADVRMLGSGRPIVLEYKNPSSFSIDLRALKDILNSFSQWIKFDLNMTVRREVVSRMKKSSIAASKIYRALIYSEKALKNEDLMNLEKAFEDKMVMQRTPTRILRRKRDRVRYRHVLQVKTIYVSPHVFEALIKCEGGLYVKELITGDNGRTSPNFSQVLGTNLSCLMLDVLHVHEYI</sequence>
<evidence type="ECO:0000256" key="3">
    <source>
        <dbReference type="ARBA" id="ARBA00022884"/>
    </source>
</evidence>
<dbReference type="AlphaFoldDB" id="A0A7C4FFF1"/>
<dbReference type="GO" id="GO:0000049">
    <property type="term" value="F:tRNA binding"/>
    <property type="evidence" value="ECO:0007669"/>
    <property type="project" value="InterPro"/>
</dbReference>
<evidence type="ECO:0000256" key="2">
    <source>
        <dbReference type="ARBA" id="ARBA00022694"/>
    </source>
</evidence>
<dbReference type="InterPro" id="IPR020103">
    <property type="entry name" value="PsdUridine_synth_cat_dom_sf"/>
</dbReference>
<keyword evidence="2 5" id="KW-0819">tRNA processing</keyword>
<gene>
    <name evidence="5" type="primary">pus10</name>
    <name evidence="8" type="ORF">ENV14_07885</name>
</gene>
<comment type="catalytic activity">
    <reaction evidence="5">
        <text>uridine(54) in tRNA = pseudouridine(54) in tRNA</text>
        <dbReference type="Rhea" id="RHEA:57876"/>
        <dbReference type="Rhea" id="RHEA-COMP:10193"/>
        <dbReference type="Rhea" id="RHEA-COMP:14141"/>
        <dbReference type="ChEBI" id="CHEBI:65314"/>
        <dbReference type="ChEBI" id="CHEBI:65315"/>
    </reaction>
</comment>
<dbReference type="Pfam" id="PF21238">
    <property type="entry name" value="Pus10_C"/>
    <property type="match status" value="1"/>
</dbReference>
<dbReference type="Gene3D" id="3.30.70.3190">
    <property type="match status" value="1"/>
</dbReference>